<feature type="domain" description="Neutral/alkaline non-lysosomal ceramidase N-terminal" evidence="5">
    <location>
        <begin position="43"/>
        <end position="322"/>
    </location>
</feature>
<dbReference type="GO" id="GO:0005576">
    <property type="term" value="C:extracellular region"/>
    <property type="evidence" value="ECO:0007669"/>
    <property type="project" value="TreeGrafter"/>
</dbReference>
<dbReference type="GO" id="GO:0046512">
    <property type="term" value="P:sphingosine biosynthetic process"/>
    <property type="evidence" value="ECO:0007669"/>
    <property type="project" value="TreeGrafter"/>
</dbReference>
<feature type="active site" description="Nucleophile" evidence="1">
    <location>
        <position position="319"/>
    </location>
</feature>
<feature type="signal peptide" evidence="4">
    <location>
        <begin position="1"/>
        <end position="35"/>
    </location>
</feature>
<feature type="domain" description="Neutral/alkaline non-lysosomal ceramidase N-terminal" evidence="5">
    <location>
        <begin position="430"/>
        <end position="515"/>
    </location>
</feature>
<dbReference type="InterPro" id="IPR031329">
    <property type="entry name" value="NEUT/ALK_ceramidase_N"/>
</dbReference>
<evidence type="ECO:0000313" key="7">
    <source>
        <dbReference type="Proteomes" id="UP000295453"/>
    </source>
</evidence>
<feature type="binding site" evidence="2">
    <location>
        <position position="489"/>
    </location>
    <ligand>
        <name>Zn(2+)</name>
        <dbReference type="ChEBI" id="CHEBI:29105"/>
    </ligand>
</feature>
<dbReference type="Pfam" id="PF04734">
    <property type="entry name" value="Ceramidase_alk"/>
    <property type="match status" value="2"/>
</dbReference>
<evidence type="ECO:0000256" key="3">
    <source>
        <dbReference type="RuleBase" id="RU366019"/>
    </source>
</evidence>
<feature type="binding site" evidence="2">
    <location>
        <position position="128"/>
    </location>
    <ligand>
        <name>Zn(2+)</name>
        <dbReference type="ChEBI" id="CHEBI:29105"/>
    </ligand>
</feature>
<keyword evidence="7" id="KW-1185">Reference proteome</keyword>
<dbReference type="InterPro" id="IPR006823">
    <property type="entry name" value="Ceramidase_alk"/>
</dbReference>
<keyword evidence="2" id="KW-0862">Zinc</keyword>
<dbReference type="PROSITE" id="PS51318">
    <property type="entry name" value="TAT"/>
    <property type="match status" value="1"/>
</dbReference>
<keyword evidence="3" id="KW-0746">Sphingolipid metabolism</keyword>
<dbReference type="GO" id="GO:0046872">
    <property type="term" value="F:metal ion binding"/>
    <property type="evidence" value="ECO:0007669"/>
    <property type="project" value="UniProtKB-KW"/>
</dbReference>
<dbReference type="RefSeq" id="WP_131583099.1">
    <property type="nucleotide sequence ID" value="NZ_SJZJ01000011.1"/>
</dbReference>
<dbReference type="GO" id="GO:0046514">
    <property type="term" value="P:ceramide catabolic process"/>
    <property type="evidence" value="ECO:0007669"/>
    <property type="project" value="InterPro"/>
</dbReference>
<keyword evidence="4" id="KW-0732">Signal</keyword>
<sequence length="745" mass="77864">MRKTPPLGRYRFITLLLAAVLAMPVLTGTSGPSAAATTPPKIEVGVGYADITPPTGGYKGGWACSCAHAYGQNTRLYARAVVIKSGTQKVALVTTDLFALSAGMVRDAAALLPGRGFTEQDVIASATHTHSSQMSYMNFPAYNSVLPDTGSVDSLLNSNLVLTQPDQTMYNFMTRQLASAIRMADDNLAPGAVGWGHTNLYGVTQNRSLEAHLANYGIDEPVGSGSVDQDPNGYEGTIDPSVDLLRVDQFKDGKSVPIGVYTTFANHGTVNKASFSYYSADHAGSAERYLSDKIRTAAHLPASSNVVTAFANSDAGDMSSGLDRSGPAAADYVGQREAAAMFTAWSAAGQAMTSTPTINLRWTRMCMCGQSVDGHPTDSSPVGGLAAFAGSEEGRSLGYELGIAREGMRLPADVGPQGRKIPLLNEKGNMPQAVPLTVLQIGNQAIATVPGEPTLGAGTMLRSALGPILSGVGIKRVVIAGYAGEYLDYWTTPKEFEMQNYEGGATVYGQYAFPLVVQGLSGLATTLAAGTPAPAAYAYDPNQGTHVTAAAYGSGATAGTITAQPGTVGRLGHPAFSWVGGANGIDRPVDSAFVTVQRLVSGTWTSVTSDLGTQMLWSSNANGKYTAWWEPSLSQATGTYRMVVTAKQYRLVSGSFLLQASTALVPTVAGGKMQLAIPGAVENKDWTYRPSWAPNWTATFVVDGRKVVVSGSQALAIPAGTDVTIPAGGAKDAYGNTNAKEVVIR</sequence>
<comment type="similarity">
    <text evidence="3">Belongs to the neutral ceramidase family.</text>
</comment>
<comment type="catalytic activity">
    <reaction evidence="3">
        <text>an N-acylsphing-4-enine + H2O = sphing-4-enine + a fatty acid</text>
        <dbReference type="Rhea" id="RHEA:20856"/>
        <dbReference type="ChEBI" id="CHEBI:15377"/>
        <dbReference type="ChEBI" id="CHEBI:28868"/>
        <dbReference type="ChEBI" id="CHEBI:52639"/>
        <dbReference type="ChEBI" id="CHEBI:57756"/>
        <dbReference type="EC" id="3.5.1.23"/>
    </reaction>
</comment>
<keyword evidence="3" id="KW-0443">Lipid metabolism</keyword>
<dbReference type="GO" id="GO:0042759">
    <property type="term" value="P:long-chain fatty acid biosynthetic process"/>
    <property type="evidence" value="ECO:0007669"/>
    <property type="project" value="TreeGrafter"/>
</dbReference>
<dbReference type="EC" id="3.5.1.23" evidence="3"/>
<keyword evidence="2" id="KW-0479">Metal-binding</keyword>
<gene>
    <name evidence="6" type="ORF">EPD65_08465</name>
</gene>
<dbReference type="AlphaFoldDB" id="A0A4R1CCT6"/>
<evidence type="ECO:0000313" key="6">
    <source>
        <dbReference type="EMBL" id="TCJ28357.1"/>
    </source>
</evidence>
<dbReference type="GO" id="GO:0017040">
    <property type="term" value="F:N-acylsphingosine amidohydrolase activity"/>
    <property type="evidence" value="ECO:0007669"/>
    <property type="project" value="UniProtKB-UniRule"/>
</dbReference>
<reference evidence="6 7" key="1">
    <citation type="submission" date="2019-03" db="EMBL/GenBank/DDBJ databases">
        <authorList>
            <person name="Kim M.K.M."/>
        </authorList>
    </citation>
    <scope>NUCLEOTIDE SEQUENCE [LARGE SCALE GENOMIC DNA]</scope>
    <source>
        <strain evidence="6 7">18JY15-6</strain>
    </source>
</reference>
<accession>A0A4R1CCT6</accession>
<evidence type="ECO:0000256" key="1">
    <source>
        <dbReference type="PIRSR" id="PIRSR606823-1"/>
    </source>
</evidence>
<feature type="binding site" evidence="2">
    <location>
        <position position="452"/>
    </location>
    <ligand>
        <name>Zn(2+)</name>
        <dbReference type="ChEBI" id="CHEBI:29105"/>
    </ligand>
</feature>
<dbReference type="EMBL" id="SJZJ01000011">
    <property type="protein sequence ID" value="TCJ28357.1"/>
    <property type="molecule type" value="Genomic_DNA"/>
</dbReference>
<evidence type="ECO:0000259" key="5">
    <source>
        <dbReference type="Pfam" id="PF04734"/>
    </source>
</evidence>
<name>A0A4R1CCT6_9ACTN</name>
<dbReference type="GO" id="GO:0016020">
    <property type="term" value="C:membrane"/>
    <property type="evidence" value="ECO:0007669"/>
    <property type="project" value="GOC"/>
</dbReference>
<comment type="cofactor">
    <cofactor evidence="2">
        <name>Zn(2+)</name>
        <dbReference type="ChEBI" id="CHEBI:29105"/>
    </cofactor>
    <text evidence="2">Binds 1 zinc ion per subunit.</text>
</comment>
<dbReference type="Proteomes" id="UP000295453">
    <property type="component" value="Unassembled WGS sequence"/>
</dbReference>
<keyword evidence="3" id="KW-0378">Hydrolase</keyword>
<dbReference type="PANTHER" id="PTHR12670:SF1">
    <property type="entry name" value="NEUTRAL CERAMIDASE"/>
    <property type="match status" value="1"/>
</dbReference>
<evidence type="ECO:0000256" key="2">
    <source>
        <dbReference type="PIRSR" id="PIRSR606823-2"/>
    </source>
</evidence>
<evidence type="ECO:0000256" key="4">
    <source>
        <dbReference type="SAM" id="SignalP"/>
    </source>
</evidence>
<comment type="caution">
    <text evidence="6">The sequence shown here is derived from an EMBL/GenBank/DDBJ whole genome shotgun (WGS) entry which is preliminary data.</text>
</comment>
<dbReference type="PANTHER" id="PTHR12670">
    <property type="entry name" value="CERAMIDASE"/>
    <property type="match status" value="1"/>
</dbReference>
<organism evidence="6 7">
    <name type="scientific">Nocardioides jejuensis</name>
    <dbReference type="NCBI Taxonomy" id="2502782"/>
    <lineage>
        <taxon>Bacteria</taxon>
        <taxon>Bacillati</taxon>
        <taxon>Actinomycetota</taxon>
        <taxon>Actinomycetes</taxon>
        <taxon>Propionibacteriales</taxon>
        <taxon>Nocardioidaceae</taxon>
        <taxon>Nocardioides</taxon>
    </lineage>
</organism>
<dbReference type="InterPro" id="IPR006311">
    <property type="entry name" value="TAT_signal"/>
</dbReference>
<dbReference type="OrthoDB" id="6899210at2"/>
<feature type="binding site" evidence="2">
    <location>
        <position position="267"/>
    </location>
    <ligand>
        <name>Zn(2+)</name>
        <dbReference type="ChEBI" id="CHEBI:29105"/>
    </ligand>
</feature>
<protein>
    <recommendedName>
        <fullName evidence="3">Neutral ceramidase</fullName>
        <ecNumber evidence="3">3.5.1.23</ecNumber>
    </recommendedName>
</protein>
<feature type="chain" id="PRO_5020881017" description="Neutral ceramidase" evidence="4">
    <location>
        <begin position="36"/>
        <end position="745"/>
    </location>
</feature>
<proteinExistence type="inferred from homology"/>